<protein>
    <submittedName>
        <fullName evidence="1">Uncharacterized protein</fullName>
    </submittedName>
</protein>
<dbReference type="EMBL" id="CP013420">
    <property type="protein sequence ID" value="AOJ75288.1"/>
    <property type="molecule type" value="Genomic_DNA"/>
</dbReference>
<accession>A0A1B4LDM8</accession>
<proteinExistence type="predicted"/>
<organism evidence="1 2">
    <name type="scientific">Burkholderia ubonensis</name>
    <dbReference type="NCBI Taxonomy" id="101571"/>
    <lineage>
        <taxon>Bacteria</taxon>
        <taxon>Pseudomonadati</taxon>
        <taxon>Pseudomonadota</taxon>
        <taxon>Betaproteobacteria</taxon>
        <taxon>Burkholderiales</taxon>
        <taxon>Burkholderiaceae</taxon>
        <taxon>Burkholderia</taxon>
        <taxon>Burkholderia cepacia complex</taxon>
    </lineage>
</organism>
<evidence type="ECO:0000313" key="2">
    <source>
        <dbReference type="Proteomes" id="UP000243680"/>
    </source>
</evidence>
<dbReference type="Proteomes" id="UP000243680">
    <property type="component" value="Chromosome 1"/>
</dbReference>
<gene>
    <name evidence="1" type="ORF">WJ35_09530</name>
</gene>
<sequence>MSKYRLPNEVTMIAMCAAHQFAQLEALFDAVRSHLAEGTYERALVDMGQSVASRYSAEMRRTAQPEVCHD</sequence>
<name>A0A1B4LDM8_9BURK</name>
<dbReference type="RefSeq" id="WP_006765346.1">
    <property type="nucleotide sequence ID" value="NZ_CP013420.1"/>
</dbReference>
<evidence type="ECO:0000313" key="1">
    <source>
        <dbReference type="EMBL" id="AOJ75288.1"/>
    </source>
</evidence>
<dbReference type="AlphaFoldDB" id="A0A1B4LDM8"/>
<reference evidence="1 2" key="1">
    <citation type="submission" date="2015-12" db="EMBL/GenBank/DDBJ databases">
        <title>Diversity of Burkholderia near neighbor genomes.</title>
        <authorList>
            <person name="Sahl J."/>
            <person name="Wagner D."/>
            <person name="Keim P."/>
        </authorList>
    </citation>
    <scope>NUCLEOTIDE SEQUENCE [LARGE SCALE GENOMIC DNA]</scope>
    <source>
        <strain evidence="1 2">MSMB0783</strain>
    </source>
</reference>
<dbReference type="GeneID" id="99782767"/>